<dbReference type="AlphaFoldDB" id="X1RB31"/>
<name>X1RB31_9ZZZZ</name>
<comment type="caution">
    <text evidence="1">The sequence shown here is derived from an EMBL/GenBank/DDBJ whole genome shotgun (WGS) entry which is preliminary data.</text>
</comment>
<reference evidence="1" key="1">
    <citation type="journal article" date="2014" name="Front. Microbiol.">
        <title>High frequency of phylogenetically diverse reductive dehalogenase-homologous genes in deep subseafloor sedimentary metagenomes.</title>
        <authorList>
            <person name="Kawai M."/>
            <person name="Futagami T."/>
            <person name="Toyoda A."/>
            <person name="Takaki Y."/>
            <person name="Nishi S."/>
            <person name="Hori S."/>
            <person name="Arai W."/>
            <person name="Tsubouchi T."/>
            <person name="Morono Y."/>
            <person name="Uchiyama I."/>
            <person name="Ito T."/>
            <person name="Fujiyama A."/>
            <person name="Inagaki F."/>
            <person name="Takami H."/>
        </authorList>
    </citation>
    <scope>NUCLEOTIDE SEQUENCE</scope>
    <source>
        <strain evidence="1">Expedition CK06-06</strain>
    </source>
</reference>
<evidence type="ECO:0000313" key="1">
    <source>
        <dbReference type="EMBL" id="GAI60355.1"/>
    </source>
</evidence>
<organism evidence="1">
    <name type="scientific">marine sediment metagenome</name>
    <dbReference type="NCBI Taxonomy" id="412755"/>
    <lineage>
        <taxon>unclassified sequences</taxon>
        <taxon>metagenomes</taxon>
        <taxon>ecological metagenomes</taxon>
    </lineage>
</organism>
<gene>
    <name evidence="1" type="ORF">S12H4_07569</name>
</gene>
<sequence>RYSDTIESSQEKPDFTINSLFELPSLLALM</sequence>
<protein>
    <submittedName>
        <fullName evidence="1">Uncharacterized protein</fullName>
    </submittedName>
</protein>
<proteinExistence type="predicted"/>
<accession>X1RB31</accession>
<dbReference type="EMBL" id="BARW01002809">
    <property type="protein sequence ID" value="GAI60355.1"/>
    <property type="molecule type" value="Genomic_DNA"/>
</dbReference>
<feature type="non-terminal residue" evidence="1">
    <location>
        <position position="1"/>
    </location>
</feature>